<sequence length="93" mass="10810">LLSRKLHQQEQHPFQTTTLSLSSPSFVQFTCLIRVSVPESSHALQFLKSLSKIRLILVLFRTKNLTNPTLIWLYFLKKFEQPSHSPVFIANRS</sequence>
<evidence type="ECO:0000313" key="1">
    <source>
        <dbReference type="EMBL" id="JAP10280.1"/>
    </source>
</evidence>
<dbReference type="EMBL" id="GEDG01033390">
    <property type="protein sequence ID" value="JAP10280.1"/>
    <property type="molecule type" value="Transcribed_RNA"/>
</dbReference>
<proteinExistence type="predicted"/>
<reference evidence="1" key="1">
    <citation type="submission" date="2015-12" db="EMBL/GenBank/DDBJ databases">
        <title>Gene expression during late stages of embryo sac development: a critical building block for successful pollen-pistil interactions.</title>
        <authorList>
            <person name="Liu Y."/>
            <person name="Joly V."/>
            <person name="Sabar M."/>
            <person name="Matton D.P."/>
        </authorList>
    </citation>
    <scope>NUCLEOTIDE SEQUENCE</scope>
</reference>
<accession>A0A0V0GQI1</accession>
<organism evidence="1">
    <name type="scientific">Solanum chacoense</name>
    <name type="common">Chaco potato</name>
    <dbReference type="NCBI Taxonomy" id="4108"/>
    <lineage>
        <taxon>Eukaryota</taxon>
        <taxon>Viridiplantae</taxon>
        <taxon>Streptophyta</taxon>
        <taxon>Embryophyta</taxon>
        <taxon>Tracheophyta</taxon>
        <taxon>Spermatophyta</taxon>
        <taxon>Magnoliopsida</taxon>
        <taxon>eudicotyledons</taxon>
        <taxon>Gunneridae</taxon>
        <taxon>Pentapetalae</taxon>
        <taxon>asterids</taxon>
        <taxon>lamiids</taxon>
        <taxon>Solanales</taxon>
        <taxon>Solanaceae</taxon>
        <taxon>Solanoideae</taxon>
        <taxon>Solaneae</taxon>
        <taxon>Solanum</taxon>
    </lineage>
</organism>
<feature type="non-terminal residue" evidence="1">
    <location>
        <position position="1"/>
    </location>
</feature>
<name>A0A0V0GQI1_SOLCH</name>
<dbReference type="AlphaFoldDB" id="A0A0V0GQI1"/>
<protein>
    <submittedName>
        <fullName evidence="1">Putative ovule protein</fullName>
    </submittedName>
</protein>